<sequence>MAIYEDRISALSDELDDFMEGYEANSQRHNTTFIKEGFLDKLSGIIASVRDAQTASYSGLDGLTMQADHVLSNAIRWAYQNEPVAPYSDDGCMPSFAHEESVAPLLADERKEGEFSHGFTGSIGPELGTLLRIFGSSRTVAELKSFMKLPPPWKETFRPHPLSTACARFRDDIPEWTATEANNRATAVFEARCEISSGDINNPWFLRLSSNGNIVAAASMGGWKERTPYIHYFLPNHEQDPHGSFMKGHVIKADLDSGIEDLLLDDDRRLIFVADEDRIRSYRCNDPTVARSSAKRVHTMDSEGYTGPLAMLQNGRLIRAGKKAIAVWTLDTLQTHGESGKDIIGEEMAADDMDTWRDDPEDIEPSSGSAPSTTIPLRVTSSDDPYEFIISRWHQHPSQASVMLSGTDPMSQRFSCFGIDLEAGGSVTTRYLGHGGDVAGFSTSQTDPNVFLTWSNDGHARLFDVRHALPVLTIASSPDPEPLTAAVLAHPDGVPFVFVGTDDSQHIKLWDIRSRRSVYELATGNNSVAGLAWDAGNNTLYAATSCPYVDRLGRHTGYRRARIPRSTNVVEEDANEDDDEGSENEEEDDADMDYESEDDDICWPQRAHHAENYFGHVFDAGDHRFYKFSFKADPNPDILPHYGSGSLDRGDYW</sequence>
<gene>
    <name evidence="2" type="ORF">CVT26_000240</name>
</gene>
<feature type="compositionally biased region" description="Acidic residues" evidence="1">
    <location>
        <begin position="570"/>
        <end position="597"/>
    </location>
</feature>
<comment type="caution">
    <text evidence="2">The sequence shown here is derived from an EMBL/GenBank/DDBJ whole genome shotgun (WGS) entry which is preliminary data.</text>
</comment>
<dbReference type="EMBL" id="NHYE01005656">
    <property type="protein sequence ID" value="PPQ65280.1"/>
    <property type="molecule type" value="Genomic_DNA"/>
</dbReference>
<feature type="region of interest" description="Disordered" evidence="1">
    <location>
        <begin position="564"/>
        <end position="597"/>
    </location>
</feature>
<reference evidence="2 3" key="1">
    <citation type="journal article" date="2018" name="Evol. Lett.">
        <title>Horizontal gene cluster transfer increased hallucinogenic mushroom diversity.</title>
        <authorList>
            <person name="Reynolds H.T."/>
            <person name="Vijayakumar V."/>
            <person name="Gluck-Thaler E."/>
            <person name="Korotkin H.B."/>
            <person name="Matheny P.B."/>
            <person name="Slot J.C."/>
        </authorList>
    </citation>
    <scope>NUCLEOTIDE SEQUENCE [LARGE SCALE GENOMIC DNA]</scope>
    <source>
        <strain evidence="2 3">SRW20</strain>
    </source>
</reference>
<dbReference type="Gene3D" id="2.130.10.10">
    <property type="entry name" value="YVTN repeat-like/Quinoprotein amine dehydrogenase"/>
    <property type="match status" value="1"/>
</dbReference>
<dbReference type="STRING" id="231916.A0A409VGB9"/>
<evidence type="ECO:0000313" key="3">
    <source>
        <dbReference type="Proteomes" id="UP000284706"/>
    </source>
</evidence>
<organism evidence="2 3">
    <name type="scientific">Gymnopilus dilepis</name>
    <dbReference type="NCBI Taxonomy" id="231916"/>
    <lineage>
        <taxon>Eukaryota</taxon>
        <taxon>Fungi</taxon>
        <taxon>Dikarya</taxon>
        <taxon>Basidiomycota</taxon>
        <taxon>Agaricomycotina</taxon>
        <taxon>Agaricomycetes</taxon>
        <taxon>Agaricomycetidae</taxon>
        <taxon>Agaricales</taxon>
        <taxon>Agaricineae</taxon>
        <taxon>Hymenogastraceae</taxon>
        <taxon>Gymnopilus</taxon>
    </lineage>
</organism>
<dbReference type="InParanoid" id="A0A409VGB9"/>
<dbReference type="Proteomes" id="UP000284706">
    <property type="component" value="Unassembled WGS sequence"/>
</dbReference>
<dbReference type="InterPro" id="IPR036322">
    <property type="entry name" value="WD40_repeat_dom_sf"/>
</dbReference>
<proteinExistence type="predicted"/>
<name>A0A409VGB9_9AGAR</name>
<dbReference type="SUPFAM" id="SSF50978">
    <property type="entry name" value="WD40 repeat-like"/>
    <property type="match status" value="1"/>
</dbReference>
<protein>
    <recommendedName>
        <fullName evidence="4">WD40 repeat-like protein</fullName>
    </recommendedName>
</protein>
<dbReference type="InterPro" id="IPR015943">
    <property type="entry name" value="WD40/YVTN_repeat-like_dom_sf"/>
</dbReference>
<evidence type="ECO:0008006" key="4">
    <source>
        <dbReference type="Google" id="ProtNLM"/>
    </source>
</evidence>
<evidence type="ECO:0000313" key="2">
    <source>
        <dbReference type="EMBL" id="PPQ65280.1"/>
    </source>
</evidence>
<accession>A0A409VGB9</accession>
<dbReference type="OrthoDB" id="548949at2759"/>
<keyword evidence="3" id="KW-1185">Reference proteome</keyword>
<dbReference type="AlphaFoldDB" id="A0A409VGB9"/>
<evidence type="ECO:0000256" key="1">
    <source>
        <dbReference type="SAM" id="MobiDB-lite"/>
    </source>
</evidence>